<dbReference type="InterPro" id="IPR003661">
    <property type="entry name" value="HisK_dim/P_dom"/>
</dbReference>
<evidence type="ECO:0000256" key="6">
    <source>
        <dbReference type="ARBA" id="ARBA00022679"/>
    </source>
</evidence>
<evidence type="ECO:0000256" key="10">
    <source>
        <dbReference type="ARBA" id="ARBA00022840"/>
    </source>
</evidence>
<evidence type="ECO:0000256" key="7">
    <source>
        <dbReference type="ARBA" id="ARBA00022692"/>
    </source>
</evidence>
<dbReference type="Pfam" id="PF00512">
    <property type="entry name" value="HisKA"/>
    <property type="match status" value="1"/>
</dbReference>
<dbReference type="Proteomes" id="UP001058072">
    <property type="component" value="Chromosome"/>
</dbReference>
<keyword evidence="7 14" id="KW-0812">Transmembrane</keyword>
<feature type="transmembrane region" description="Helical" evidence="14">
    <location>
        <begin position="377"/>
        <end position="404"/>
    </location>
</feature>
<accession>A0A9Q9CIQ5</accession>
<dbReference type="SUPFAM" id="SSF47384">
    <property type="entry name" value="Homodimeric domain of signal transducing histidine kinase"/>
    <property type="match status" value="1"/>
</dbReference>
<dbReference type="GO" id="GO:0000155">
    <property type="term" value="F:phosphorelay sensor kinase activity"/>
    <property type="evidence" value="ECO:0007669"/>
    <property type="project" value="InterPro"/>
</dbReference>
<dbReference type="SUPFAM" id="SSF55874">
    <property type="entry name" value="ATPase domain of HSP90 chaperone/DNA topoisomerase II/histidine kinase"/>
    <property type="match status" value="1"/>
</dbReference>
<evidence type="ECO:0000256" key="2">
    <source>
        <dbReference type="ARBA" id="ARBA00004651"/>
    </source>
</evidence>
<feature type="transmembrane region" description="Helical" evidence="14">
    <location>
        <begin position="342"/>
        <end position="365"/>
    </location>
</feature>
<evidence type="ECO:0000256" key="12">
    <source>
        <dbReference type="ARBA" id="ARBA00023012"/>
    </source>
</evidence>
<proteinExistence type="predicted"/>
<evidence type="ECO:0000256" key="1">
    <source>
        <dbReference type="ARBA" id="ARBA00000085"/>
    </source>
</evidence>
<dbReference type="GO" id="GO:0005524">
    <property type="term" value="F:ATP binding"/>
    <property type="evidence" value="ECO:0007669"/>
    <property type="project" value="UniProtKB-KW"/>
</dbReference>
<evidence type="ECO:0000256" key="14">
    <source>
        <dbReference type="SAM" id="Phobius"/>
    </source>
</evidence>
<evidence type="ECO:0000313" key="16">
    <source>
        <dbReference type="EMBL" id="UUF09649.1"/>
    </source>
</evidence>
<organism evidence="16 17">
    <name type="scientific">Turicibacter bilis</name>
    <dbReference type="NCBI Taxonomy" id="2735723"/>
    <lineage>
        <taxon>Bacteria</taxon>
        <taxon>Bacillati</taxon>
        <taxon>Bacillota</taxon>
        <taxon>Erysipelotrichia</taxon>
        <taxon>Erysipelotrichales</taxon>
        <taxon>Turicibacteraceae</taxon>
        <taxon>Turicibacter</taxon>
    </lineage>
</organism>
<keyword evidence="6" id="KW-0808">Transferase</keyword>
<evidence type="ECO:0000256" key="8">
    <source>
        <dbReference type="ARBA" id="ARBA00022741"/>
    </source>
</evidence>
<dbReference type="PROSITE" id="PS50109">
    <property type="entry name" value="HIS_KIN"/>
    <property type="match status" value="1"/>
</dbReference>
<keyword evidence="5" id="KW-0597">Phosphoprotein</keyword>
<keyword evidence="9 16" id="KW-0418">Kinase</keyword>
<dbReference type="EMBL" id="CP071250">
    <property type="protein sequence ID" value="UUF09649.1"/>
    <property type="molecule type" value="Genomic_DNA"/>
</dbReference>
<dbReference type="PANTHER" id="PTHR45528">
    <property type="entry name" value="SENSOR HISTIDINE KINASE CPXA"/>
    <property type="match status" value="1"/>
</dbReference>
<dbReference type="SMART" id="SM00388">
    <property type="entry name" value="HisKA"/>
    <property type="match status" value="1"/>
</dbReference>
<keyword evidence="11 14" id="KW-1133">Transmembrane helix</keyword>
<dbReference type="InterPro" id="IPR036097">
    <property type="entry name" value="HisK_dim/P_sf"/>
</dbReference>
<dbReference type="Pfam" id="PF02518">
    <property type="entry name" value="HATPase_c"/>
    <property type="match status" value="1"/>
</dbReference>
<keyword evidence="13 14" id="KW-0472">Membrane</keyword>
<comment type="catalytic activity">
    <reaction evidence="1">
        <text>ATP + protein L-histidine = ADP + protein N-phospho-L-histidine.</text>
        <dbReference type="EC" id="2.7.13.3"/>
    </reaction>
</comment>
<evidence type="ECO:0000256" key="3">
    <source>
        <dbReference type="ARBA" id="ARBA00012438"/>
    </source>
</evidence>
<dbReference type="FunFam" id="1.10.287.130:FF:000008">
    <property type="entry name" value="Two-component sensor histidine kinase"/>
    <property type="match status" value="1"/>
</dbReference>
<dbReference type="SMART" id="SM00387">
    <property type="entry name" value="HATPase_c"/>
    <property type="match status" value="1"/>
</dbReference>
<feature type="transmembrane region" description="Helical" evidence="14">
    <location>
        <begin position="303"/>
        <end position="322"/>
    </location>
</feature>
<keyword evidence="10" id="KW-0067">ATP-binding</keyword>
<protein>
    <recommendedName>
        <fullName evidence="3">histidine kinase</fullName>
        <ecNumber evidence="3">2.7.13.3</ecNumber>
    </recommendedName>
</protein>
<dbReference type="InterPro" id="IPR003594">
    <property type="entry name" value="HATPase_dom"/>
</dbReference>
<evidence type="ECO:0000256" key="13">
    <source>
        <dbReference type="ARBA" id="ARBA00023136"/>
    </source>
</evidence>
<feature type="domain" description="Histidine kinase" evidence="15">
    <location>
        <begin position="556"/>
        <end position="753"/>
    </location>
</feature>
<dbReference type="GO" id="GO:0005886">
    <property type="term" value="C:plasma membrane"/>
    <property type="evidence" value="ECO:0007669"/>
    <property type="project" value="UniProtKB-SubCell"/>
</dbReference>
<evidence type="ECO:0000259" key="15">
    <source>
        <dbReference type="PROSITE" id="PS50109"/>
    </source>
</evidence>
<evidence type="ECO:0000256" key="4">
    <source>
        <dbReference type="ARBA" id="ARBA00022475"/>
    </source>
</evidence>
<gene>
    <name evidence="16" type="ORF">J0J70_03005</name>
</gene>
<dbReference type="InterPro" id="IPR050398">
    <property type="entry name" value="HssS/ArlS-like"/>
</dbReference>
<evidence type="ECO:0000256" key="9">
    <source>
        <dbReference type="ARBA" id="ARBA00022777"/>
    </source>
</evidence>
<name>A0A9Q9CIQ5_9FIRM</name>
<dbReference type="InterPro" id="IPR036890">
    <property type="entry name" value="HATPase_C_sf"/>
</dbReference>
<sequence length="768" mass="89252">MYMTYPNIEAYMEKNRDNYFESYSFYEQMRYQMYLTYVEALENENSDSLNIVEELYDVPTKDFESIYKDLLNQYYDRYGYDEEYDDVEQNVSFSILNGVTVETSTSLNAASEKNSQVEQSMKFSQLSHEQQLAAIKDLLVEFMPSDIDELRYEYNLENLYYFAVDQTNNQTYSYSGYSGPQLSELSLLLNNPTEDTLAQLKEDYQYFVVLDYDADGNLTVSNLYGVNFTSGYSTSGNLSIINAEKEVSNRLDSGSLGYNQVVTFAPIKNMTFVYGVPAQLLYYDDIYRDDYMMTFYNIQEMSFFYDGIALVALALFALIIPLKSISNVKFIKRILKWPIESLLLTASIPFAFFIELLPSIIYSTIENRLVTGIPKQAQVIFTVTFNLVVWFAVFTWMFILFLYIKSLFKQGWKVTFTERCWTYRGCRFLIRKLRKFLKVDLKEKNTKKLFFLVGIQWILISVFCLGWFFGIIGGFIYSIVLYVLLRKYLMKTQKDYVQLFEMTEQLAEGNLEVEIDEDLGIFNAFKEEVMHIQGGFKKAVEAEVRSQRMKTDLIANVSHDLRTPLTSIITYTDLLKDEDLDKEKRAQYLETLDQKAQRLKILIEDLFEMSKASSGNITMNLQEVELTSLMKQTLLELEDKIEEANLMIRSNFPEHKVLLMIDSERTFRVFDNLILNMTKYAMSGTRAYIDIVDLEQSVQIIFRNMSAEEINVNGDEVTERFVRGDQARHTEGSGLGLAIAKSFVELQGGTLDIHIDGDLFKVILTFNK</sequence>
<reference evidence="16" key="1">
    <citation type="submission" date="2021-03" db="EMBL/GenBank/DDBJ databases">
        <title>Comparative Genomics and Metabolomics in the genus Turicibacter.</title>
        <authorList>
            <person name="Maki J."/>
            <person name="Looft T."/>
        </authorList>
    </citation>
    <scope>NUCLEOTIDE SEQUENCE</scope>
    <source>
        <strain evidence="16">ISU324</strain>
    </source>
</reference>
<comment type="subcellular location">
    <subcellularLocation>
        <location evidence="2">Cell membrane</location>
        <topology evidence="2">Multi-pass membrane protein</topology>
    </subcellularLocation>
</comment>
<evidence type="ECO:0000313" key="17">
    <source>
        <dbReference type="Proteomes" id="UP001058072"/>
    </source>
</evidence>
<dbReference type="InterPro" id="IPR005467">
    <property type="entry name" value="His_kinase_dom"/>
</dbReference>
<feature type="transmembrane region" description="Helical" evidence="14">
    <location>
        <begin position="451"/>
        <end position="484"/>
    </location>
</feature>
<dbReference type="EC" id="2.7.13.3" evidence="3"/>
<keyword evidence="12" id="KW-0902">Two-component regulatory system</keyword>
<dbReference type="CDD" id="cd00082">
    <property type="entry name" value="HisKA"/>
    <property type="match status" value="1"/>
</dbReference>
<dbReference type="Gene3D" id="3.30.565.10">
    <property type="entry name" value="Histidine kinase-like ATPase, C-terminal domain"/>
    <property type="match status" value="1"/>
</dbReference>
<dbReference type="PANTHER" id="PTHR45528:SF1">
    <property type="entry name" value="SENSOR HISTIDINE KINASE CPXA"/>
    <property type="match status" value="1"/>
</dbReference>
<evidence type="ECO:0000256" key="5">
    <source>
        <dbReference type="ARBA" id="ARBA00022553"/>
    </source>
</evidence>
<evidence type="ECO:0000256" key="11">
    <source>
        <dbReference type="ARBA" id="ARBA00022989"/>
    </source>
</evidence>
<keyword evidence="4" id="KW-1003">Cell membrane</keyword>
<dbReference type="Gene3D" id="1.10.287.130">
    <property type="match status" value="1"/>
</dbReference>
<dbReference type="AlphaFoldDB" id="A0A9Q9CIQ5"/>
<keyword evidence="8" id="KW-0547">Nucleotide-binding</keyword>